<evidence type="ECO:0000256" key="4">
    <source>
        <dbReference type="ARBA" id="ARBA00022483"/>
    </source>
</evidence>
<keyword evidence="11" id="KW-1185">Reference proteome</keyword>
<evidence type="ECO:0000313" key="11">
    <source>
        <dbReference type="Proteomes" id="UP001381693"/>
    </source>
</evidence>
<evidence type="ECO:0000256" key="3">
    <source>
        <dbReference type="ARBA" id="ARBA00005823"/>
    </source>
</evidence>
<proteinExistence type="inferred from homology"/>
<keyword evidence="5" id="KW-0963">Cytoplasm</keyword>
<evidence type="ECO:0000259" key="8">
    <source>
        <dbReference type="PROSITE" id="PS51258"/>
    </source>
</evidence>
<dbReference type="InterPro" id="IPR000008">
    <property type="entry name" value="C2_dom"/>
</dbReference>
<dbReference type="PANTHER" id="PTHR45999">
    <property type="entry name" value="UNC-13-4A, ISOFORM B"/>
    <property type="match status" value="1"/>
</dbReference>
<name>A0AAN8WTL4_HALRR</name>
<evidence type="ECO:0000259" key="9">
    <source>
        <dbReference type="PROSITE" id="PS51259"/>
    </source>
</evidence>
<dbReference type="InterPro" id="IPR014772">
    <property type="entry name" value="Munc13_dom-2"/>
</dbReference>
<protein>
    <recommendedName>
        <fullName evidence="12">C2 domain-containing protein</fullName>
    </recommendedName>
</protein>
<organism evidence="10 11">
    <name type="scientific">Halocaridina rubra</name>
    <name type="common">Hawaiian red shrimp</name>
    <dbReference type="NCBI Taxonomy" id="373956"/>
    <lineage>
        <taxon>Eukaryota</taxon>
        <taxon>Metazoa</taxon>
        <taxon>Ecdysozoa</taxon>
        <taxon>Arthropoda</taxon>
        <taxon>Crustacea</taxon>
        <taxon>Multicrustacea</taxon>
        <taxon>Malacostraca</taxon>
        <taxon>Eumalacostraca</taxon>
        <taxon>Eucarida</taxon>
        <taxon>Decapoda</taxon>
        <taxon>Pleocyemata</taxon>
        <taxon>Caridea</taxon>
        <taxon>Atyoidea</taxon>
        <taxon>Atyidae</taxon>
        <taxon>Halocaridina</taxon>
    </lineage>
</organism>
<dbReference type="InterPro" id="IPR052095">
    <property type="entry name" value="UNC-13_domain"/>
</dbReference>
<evidence type="ECO:0000256" key="2">
    <source>
        <dbReference type="ARBA" id="ARBA00004603"/>
    </source>
</evidence>
<comment type="similarity">
    <text evidence="3">Belongs to the unc-13 family.</text>
</comment>
<reference evidence="10 11" key="1">
    <citation type="submission" date="2023-11" db="EMBL/GenBank/DDBJ databases">
        <title>Halocaridina rubra genome assembly.</title>
        <authorList>
            <person name="Smith C."/>
        </authorList>
    </citation>
    <scope>NUCLEOTIDE SEQUENCE [LARGE SCALE GENOMIC DNA]</scope>
    <source>
        <strain evidence="10">EP-1</strain>
        <tissue evidence="10">Whole</tissue>
    </source>
</reference>
<feature type="domain" description="MHD2" evidence="9">
    <location>
        <begin position="746"/>
        <end position="855"/>
    </location>
</feature>
<gene>
    <name evidence="10" type="ORF">SK128_024307</name>
</gene>
<feature type="domain" description="C2" evidence="7">
    <location>
        <begin position="73"/>
        <end position="209"/>
    </location>
</feature>
<dbReference type="Pfam" id="PF00168">
    <property type="entry name" value="C2"/>
    <property type="match status" value="2"/>
</dbReference>
<dbReference type="Proteomes" id="UP001381693">
    <property type="component" value="Unassembled WGS sequence"/>
</dbReference>
<dbReference type="PROSITE" id="PS51259">
    <property type="entry name" value="MHD2"/>
    <property type="match status" value="1"/>
</dbReference>
<dbReference type="PANTHER" id="PTHR45999:SF6">
    <property type="entry name" value="MHD2 DOMAIN-CONTAINING PROTEIN"/>
    <property type="match status" value="1"/>
</dbReference>
<dbReference type="InterPro" id="IPR014770">
    <property type="entry name" value="Munc13_1"/>
</dbReference>
<dbReference type="AlphaFoldDB" id="A0AAN8WTL4"/>
<dbReference type="SMART" id="SM00239">
    <property type="entry name" value="C2"/>
    <property type="match status" value="2"/>
</dbReference>
<dbReference type="InterPro" id="IPR035892">
    <property type="entry name" value="C2_domain_sf"/>
</dbReference>
<feature type="domain" description="C2" evidence="7">
    <location>
        <begin position="865"/>
        <end position="996"/>
    </location>
</feature>
<evidence type="ECO:0008006" key="12">
    <source>
        <dbReference type="Google" id="ProtNLM"/>
    </source>
</evidence>
<keyword evidence="4" id="KW-0268">Exocytosis</keyword>
<evidence type="ECO:0000256" key="5">
    <source>
        <dbReference type="ARBA" id="ARBA00022490"/>
    </source>
</evidence>
<dbReference type="EMBL" id="JAXCGZ010013702">
    <property type="protein sequence ID" value="KAK7072075.1"/>
    <property type="molecule type" value="Genomic_DNA"/>
</dbReference>
<accession>A0AAN8WTL4</accession>
<dbReference type="Gene3D" id="2.60.40.150">
    <property type="entry name" value="C2 domain"/>
    <property type="match status" value="2"/>
</dbReference>
<comment type="subcellular location">
    <subcellularLocation>
        <location evidence="1">Cytoplasm</location>
    </subcellularLocation>
    <subcellularLocation>
        <location evidence="2">Late endosome</location>
    </subcellularLocation>
</comment>
<dbReference type="GO" id="GO:0005770">
    <property type="term" value="C:late endosome"/>
    <property type="evidence" value="ECO:0007669"/>
    <property type="project" value="UniProtKB-SubCell"/>
</dbReference>
<dbReference type="CDD" id="cd00030">
    <property type="entry name" value="C2"/>
    <property type="match status" value="1"/>
</dbReference>
<evidence type="ECO:0000313" key="10">
    <source>
        <dbReference type="EMBL" id="KAK7072075.1"/>
    </source>
</evidence>
<dbReference type="PROSITE" id="PS51258">
    <property type="entry name" value="MHD1"/>
    <property type="match status" value="1"/>
</dbReference>
<evidence type="ECO:0000259" key="7">
    <source>
        <dbReference type="PROSITE" id="PS50004"/>
    </source>
</evidence>
<dbReference type="GO" id="GO:0099503">
    <property type="term" value="C:secretory vesicle"/>
    <property type="evidence" value="ECO:0007669"/>
    <property type="project" value="TreeGrafter"/>
</dbReference>
<keyword evidence="6" id="KW-0967">Endosome</keyword>
<feature type="non-terminal residue" evidence="10">
    <location>
        <position position="1"/>
    </location>
</feature>
<dbReference type="Gene3D" id="1.10.357.50">
    <property type="match status" value="1"/>
</dbReference>
<sequence length="1066" mass="122864">EENTEDILPIQKEDLLRDVLYIVDCLLGKGHFWSVTKNTFNLGSTRKSQNAPVTRVTHEEVTDLLEKAFSTEQEAILRLREEARQRKPTEFRLRLTVLEAEIQHQTDTRDPLNCYVRLKVGPKFFEEYETPKLMGTRYPKWKYDMNITLYDFLDEYLIFELWNEETEIKKKKHLISLQPSQEPSIKHVLLGKLSLPVKDTLEFDLCGWYKLQTQCDSFEKVRLHLSSELFCVSEVNENSQEAFDRLLKCLVDHMIKEQAGATKQRNVSCSSWAENVPASVMATIAQHALVLNLNHASQLLSWWNVISSMASHSDWILVLKQFDILKVSLFKGQYATSQKQYFSASFSKIIDNCLANLMHLERCFPVAHWSHSKLQLNAMLRIMRSMQDNPKISALLNEGASYSLESVIRAGLLGFIQHWWNKAVDLMKFCSSKKKDDQLQLIHTVIKEVSKLLSAASEFYEEIFYREVKICCVKVVYPTIIENMLAAVEPVITSCCSAIPASQQLIGDEGIECDFLKGSYLMKIYHNLFGIARVRCSHISKSLVSDTGIEDFYKMFEAGFWHQLALTSDRELSLIEEITEKDTLESITVRDHFSTSLLEAKAVAHRLKIWWLELSCPNIADRIIYMKGLFRKLICLSLTYCEKMYQKKDVIFEGSAASSKEIVNEKVCVAMINIEFMMQEIYKLPDIFGYNIVKDKIDEMHSKEISGMIENATKNAQTFLDRFIVVIIDRRRDFLEQQIIKSCADEDSSSFLEDVLHPTLDLLLQMLNMSAVQKVLQYLWETLVGIARNIVANDPQRIPSFYGELQKLLKEIVSDFTPESGEALELQSAQTPEYTLLLDDLQLMERDSCALTTLYYQERLVEQNDESSPQSALLVVRVWLQENTYVMVHVLMVKDVVVPPEEQQNAPLDYYITIQILPDTTSQRPISSTQIVKEDPATFDKEFEINIEEIRDNIKSGVMVLILRDHNMTRSDTFLGEAVVLLATIPSDISEAQNMYLKMTRPLFTAGCRNILHVLSLRKSDKEATAFIKLLKKRYSVKSFVKELSDEVNGEDIVEQFHLVYACWRN</sequence>
<feature type="domain" description="MHD1" evidence="8">
    <location>
        <begin position="522"/>
        <end position="644"/>
    </location>
</feature>
<dbReference type="GO" id="GO:0006887">
    <property type="term" value="P:exocytosis"/>
    <property type="evidence" value="ECO:0007669"/>
    <property type="project" value="UniProtKB-KW"/>
</dbReference>
<dbReference type="PROSITE" id="PS50004">
    <property type="entry name" value="C2"/>
    <property type="match status" value="2"/>
</dbReference>
<evidence type="ECO:0000256" key="6">
    <source>
        <dbReference type="ARBA" id="ARBA00022753"/>
    </source>
</evidence>
<dbReference type="SUPFAM" id="SSF49562">
    <property type="entry name" value="C2 domain (Calcium/lipid-binding domain, CaLB)"/>
    <property type="match status" value="2"/>
</dbReference>
<comment type="caution">
    <text evidence="10">The sequence shown here is derived from an EMBL/GenBank/DDBJ whole genome shotgun (WGS) entry which is preliminary data.</text>
</comment>
<evidence type="ECO:0000256" key="1">
    <source>
        <dbReference type="ARBA" id="ARBA00004496"/>
    </source>
</evidence>